<feature type="compositionally biased region" description="Low complexity" evidence="1">
    <location>
        <begin position="68"/>
        <end position="87"/>
    </location>
</feature>
<dbReference type="Proteomes" id="UP000758603">
    <property type="component" value="Unassembled WGS sequence"/>
</dbReference>
<feature type="region of interest" description="Disordered" evidence="1">
    <location>
        <begin position="1"/>
        <end position="290"/>
    </location>
</feature>
<dbReference type="RefSeq" id="XP_045955125.1">
    <property type="nucleotide sequence ID" value="XM_046096470.1"/>
</dbReference>
<feature type="compositionally biased region" description="Low complexity" evidence="1">
    <location>
        <begin position="21"/>
        <end position="37"/>
    </location>
</feature>
<keyword evidence="3" id="KW-1185">Reference proteome</keyword>
<proteinExistence type="predicted"/>
<dbReference type="GeneID" id="70125362"/>
<feature type="compositionally biased region" description="Polar residues" evidence="1">
    <location>
        <begin position="102"/>
        <end position="123"/>
    </location>
</feature>
<protein>
    <submittedName>
        <fullName evidence="2">Uncharacterized protein</fullName>
    </submittedName>
</protein>
<feature type="compositionally biased region" description="Basic and acidic residues" evidence="1">
    <location>
        <begin position="138"/>
        <end position="158"/>
    </location>
</feature>
<feature type="compositionally biased region" description="Polar residues" evidence="1">
    <location>
        <begin position="271"/>
        <end position="290"/>
    </location>
</feature>
<organism evidence="2 3">
    <name type="scientific">Truncatella angustata</name>
    <dbReference type="NCBI Taxonomy" id="152316"/>
    <lineage>
        <taxon>Eukaryota</taxon>
        <taxon>Fungi</taxon>
        <taxon>Dikarya</taxon>
        <taxon>Ascomycota</taxon>
        <taxon>Pezizomycotina</taxon>
        <taxon>Sordariomycetes</taxon>
        <taxon>Xylariomycetidae</taxon>
        <taxon>Amphisphaeriales</taxon>
        <taxon>Sporocadaceae</taxon>
        <taxon>Truncatella</taxon>
    </lineage>
</organism>
<gene>
    <name evidence="2" type="ORF">BKA67DRAFT_368686</name>
</gene>
<feature type="compositionally biased region" description="Polar residues" evidence="1">
    <location>
        <begin position="223"/>
        <end position="232"/>
    </location>
</feature>
<name>A0A9P8UEZ9_9PEZI</name>
<evidence type="ECO:0000256" key="1">
    <source>
        <dbReference type="SAM" id="MobiDB-lite"/>
    </source>
</evidence>
<feature type="compositionally biased region" description="Basic and acidic residues" evidence="1">
    <location>
        <begin position="211"/>
        <end position="220"/>
    </location>
</feature>
<reference evidence="2" key="1">
    <citation type="journal article" date="2021" name="Nat. Commun.">
        <title>Genetic determinants of endophytism in the Arabidopsis root mycobiome.</title>
        <authorList>
            <person name="Mesny F."/>
            <person name="Miyauchi S."/>
            <person name="Thiergart T."/>
            <person name="Pickel B."/>
            <person name="Atanasova L."/>
            <person name="Karlsson M."/>
            <person name="Huettel B."/>
            <person name="Barry K.W."/>
            <person name="Haridas S."/>
            <person name="Chen C."/>
            <person name="Bauer D."/>
            <person name="Andreopoulos W."/>
            <person name="Pangilinan J."/>
            <person name="LaButti K."/>
            <person name="Riley R."/>
            <person name="Lipzen A."/>
            <person name="Clum A."/>
            <person name="Drula E."/>
            <person name="Henrissat B."/>
            <person name="Kohler A."/>
            <person name="Grigoriev I.V."/>
            <person name="Martin F.M."/>
            <person name="Hacquard S."/>
        </authorList>
    </citation>
    <scope>NUCLEOTIDE SEQUENCE</scope>
    <source>
        <strain evidence="2">MPI-SDFR-AT-0073</strain>
    </source>
</reference>
<feature type="compositionally biased region" description="Polar residues" evidence="1">
    <location>
        <begin position="38"/>
        <end position="50"/>
    </location>
</feature>
<sequence length="290" mass="31842">MGRKQAPQPLALAEPQSYAHTGSGPNSSNGSTTVSPNIHTLSAPNSSSLRPQEPRGLGVSSETNLQVSPTPTSSKSPRSPRSPFSKFNASSKKTEPRPVHTSHAQSAPVQLQSKFSAQPSSEYPQFDYKAGPVAETYDQEHYHYPRDLRAEDPSELQHKQQNLQGPKCPDPSRPQASPGVGVEAGRTTPTLIREGAGNYQFTVAQQPPPREAAREEEKHSRSASRFFNFKSSKTSHHRREQTRDHRPKTQPRQGARSNDTSDSHRAMSRGLQEQASSDRISTKTSKYSGP</sequence>
<accession>A0A9P8UEZ9</accession>
<feature type="compositionally biased region" description="Basic residues" evidence="1">
    <location>
        <begin position="233"/>
        <end position="249"/>
    </location>
</feature>
<dbReference type="AlphaFoldDB" id="A0A9P8UEZ9"/>
<dbReference type="EMBL" id="JAGPXC010000007">
    <property type="protein sequence ID" value="KAH6648618.1"/>
    <property type="molecule type" value="Genomic_DNA"/>
</dbReference>
<evidence type="ECO:0000313" key="2">
    <source>
        <dbReference type="EMBL" id="KAH6648618.1"/>
    </source>
</evidence>
<comment type="caution">
    <text evidence="2">The sequence shown here is derived from an EMBL/GenBank/DDBJ whole genome shotgun (WGS) entry which is preliminary data.</text>
</comment>
<evidence type="ECO:0000313" key="3">
    <source>
        <dbReference type="Proteomes" id="UP000758603"/>
    </source>
</evidence>